<dbReference type="Pfam" id="PF00293">
    <property type="entry name" value="NUDIX"/>
    <property type="match status" value="1"/>
</dbReference>
<dbReference type="GO" id="GO:0016787">
    <property type="term" value="F:hydrolase activity"/>
    <property type="evidence" value="ECO:0007669"/>
    <property type="project" value="UniProtKB-KW"/>
</dbReference>
<evidence type="ECO:0000259" key="2">
    <source>
        <dbReference type="PROSITE" id="PS51462"/>
    </source>
</evidence>
<dbReference type="EMBL" id="CAXAMM010003481">
    <property type="protein sequence ID" value="CAK9000098.1"/>
    <property type="molecule type" value="Genomic_DNA"/>
</dbReference>
<feature type="domain" description="Nudix hydrolase" evidence="2">
    <location>
        <begin position="209"/>
        <end position="348"/>
    </location>
</feature>
<name>A0ABP0IFF2_9DINO</name>
<dbReference type="PANTHER" id="PTHR10885">
    <property type="entry name" value="ISOPENTENYL-DIPHOSPHATE DELTA-ISOMERASE"/>
    <property type="match status" value="1"/>
</dbReference>
<protein>
    <submittedName>
        <fullName evidence="3">Uncharacterized Nudix hydrolase orf19</fullName>
    </submittedName>
</protein>
<evidence type="ECO:0000256" key="1">
    <source>
        <dbReference type="ARBA" id="ARBA00022801"/>
    </source>
</evidence>
<sequence length="496" mass="55828">MPVRRRSGAKRWPRWPRRACLLAAVIAGTRFARCACAGGRGLLPALETRSLAGSYLVHCRSEEDVLRWTLYSLRELPSKAEFKSEGAHAWASLMTTRGSEVRDGSMSLDAQVNFEEKKVSITQRGSAMPAELAPLLCRVLAQHAVQHAAQRAQRAPWWVQLEGEEIPLDLSMEGIGRFFNTSGEIVEMVDREGQLLGFVPRQLVHQQNLLHRGIGLFVTAEQPISEQPEVYVHRRSDSKRIFPSLYDMFVGGISTAGEEPRRTAWREVAEELGLTKEEHLSLRLLRCAVCTAYNRCVVDLFSYTMDLKSEMITWQADEVAWGAFVPYAQVEASADRSMARLEAIQAWPGQSPALQSPRRGEISVETCQAVTSSSGETWEDWDFVPDGLLVWEAWLRSERSGGKEAALTRSDGFDKFRNVIDDLPLLLSEVNRDPELQRLMAKEHLSSIDKAWLAKNYDVPRPAKIVLFISGAAALRKLRPIDEATELEQQIEERLT</sequence>
<dbReference type="PROSITE" id="PS00893">
    <property type="entry name" value="NUDIX_BOX"/>
    <property type="match status" value="1"/>
</dbReference>
<keyword evidence="4" id="KW-1185">Reference proteome</keyword>
<dbReference type="PANTHER" id="PTHR10885:SF0">
    <property type="entry name" value="ISOPENTENYL-DIPHOSPHATE DELTA-ISOMERASE"/>
    <property type="match status" value="1"/>
</dbReference>
<dbReference type="Proteomes" id="UP001642464">
    <property type="component" value="Unassembled WGS sequence"/>
</dbReference>
<dbReference type="InterPro" id="IPR015797">
    <property type="entry name" value="NUDIX_hydrolase-like_dom_sf"/>
</dbReference>
<dbReference type="Gene3D" id="3.90.79.10">
    <property type="entry name" value="Nucleoside Triphosphate Pyrophosphohydrolase"/>
    <property type="match status" value="1"/>
</dbReference>
<comment type="caution">
    <text evidence="3">The sequence shown here is derived from an EMBL/GenBank/DDBJ whole genome shotgun (WGS) entry which is preliminary data.</text>
</comment>
<dbReference type="SUPFAM" id="SSF55811">
    <property type="entry name" value="Nudix"/>
    <property type="match status" value="1"/>
</dbReference>
<organism evidence="3 4">
    <name type="scientific">Durusdinium trenchii</name>
    <dbReference type="NCBI Taxonomy" id="1381693"/>
    <lineage>
        <taxon>Eukaryota</taxon>
        <taxon>Sar</taxon>
        <taxon>Alveolata</taxon>
        <taxon>Dinophyceae</taxon>
        <taxon>Suessiales</taxon>
        <taxon>Symbiodiniaceae</taxon>
        <taxon>Durusdinium</taxon>
    </lineage>
</organism>
<keyword evidence="1 3" id="KW-0378">Hydrolase</keyword>
<dbReference type="InterPro" id="IPR020084">
    <property type="entry name" value="NUDIX_hydrolase_CS"/>
</dbReference>
<evidence type="ECO:0000313" key="4">
    <source>
        <dbReference type="Proteomes" id="UP001642464"/>
    </source>
</evidence>
<dbReference type="InterPro" id="IPR000086">
    <property type="entry name" value="NUDIX_hydrolase_dom"/>
</dbReference>
<reference evidence="3 4" key="1">
    <citation type="submission" date="2024-02" db="EMBL/GenBank/DDBJ databases">
        <authorList>
            <person name="Chen Y."/>
            <person name="Shah S."/>
            <person name="Dougan E. K."/>
            <person name="Thang M."/>
            <person name="Chan C."/>
        </authorList>
    </citation>
    <scope>NUCLEOTIDE SEQUENCE [LARGE SCALE GENOMIC DNA]</scope>
</reference>
<gene>
    <name evidence="3" type="ORF">SCF082_LOCUS6346</name>
</gene>
<dbReference type="PROSITE" id="PS51462">
    <property type="entry name" value="NUDIX"/>
    <property type="match status" value="1"/>
</dbReference>
<evidence type="ECO:0000313" key="3">
    <source>
        <dbReference type="EMBL" id="CAK9000098.1"/>
    </source>
</evidence>
<accession>A0ABP0IFF2</accession>
<proteinExistence type="predicted"/>